<dbReference type="PRINTS" id="PR00218">
    <property type="entry name" value="PERIPHERNRDS"/>
</dbReference>
<dbReference type="Proteomes" id="UP000085678">
    <property type="component" value="Unplaced"/>
</dbReference>
<dbReference type="PANTHER" id="PTHR19282">
    <property type="entry name" value="TETRASPANIN"/>
    <property type="match status" value="1"/>
</dbReference>
<dbReference type="SUPFAM" id="SSF48652">
    <property type="entry name" value="Tetraspanin"/>
    <property type="match status" value="1"/>
</dbReference>
<dbReference type="AlphaFoldDB" id="A0A1S3K2C9"/>
<comment type="subcellular location">
    <subcellularLocation>
        <location evidence="1">Membrane</location>
        <topology evidence="1">Multi-pass membrane protein</topology>
    </subcellularLocation>
</comment>
<dbReference type="GeneID" id="106178231"/>
<evidence type="ECO:0000256" key="1">
    <source>
        <dbReference type="ARBA" id="ARBA00004141"/>
    </source>
</evidence>
<dbReference type="Gene3D" id="1.10.1450.10">
    <property type="entry name" value="Tetraspanin"/>
    <property type="match status" value="1"/>
</dbReference>
<feature type="transmembrane region" description="Helical" evidence="5">
    <location>
        <begin position="246"/>
        <end position="267"/>
    </location>
</feature>
<feature type="transmembrane region" description="Helical" evidence="5">
    <location>
        <begin position="98"/>
        <end position="120"/>
    </location>
</feature>
<gene>
    <name evidence="7" type="primary">LOC106178231</name>
</gene>
<dbReference type="OrthoDB" id="9836210at2759"/>
<dbReference type="RefSeq" id="XP_013416793.1">
    <property type="nucleotide sequence ID" value="XM_013561339.1"/>
</dbReference>
<sequence length="361" mass="40381">MAILAINFSADGRSKLGLALAILCWISIVPCLMLVGLGAYIKLKLADKMHLVDGYHGDSLPYMLISIGLLSAIVSGIGGLICNISSKADTRALFKSFLTPYVVILAVLCVCVLAAGIMCFTEISALHKSFHRGILLAMFKYRSNPGVKSKVDLLQMEYRCCGNTNYADWFQIPWINENFLKIEDKDDFYTNDDVPFSCCDHASRRPCIHHDVHDNSKHYNYDYRVKTTLNQHGCKRALMRFFGDQVLTNGGGITLGVFGLQLVILVLSRYLQSSVHNATEQGDPTAPALGWLIGDFGAEKPKDEKDDGAMLMEEEEKLDIDEEEVTEHVEIIEDVEEFEEPIYENIPHDEVIVLSDEDYKA</sequence>
<reference evidence="7" key="1">
    <citation type="submission" date="2025-08" db="UniProtKB">
        <authorList>
            <consortium name="RefSeq"/>
        </authorList>
    </citation>
    <scope>IDENTIFICATION</scope>
    <source>
        <tissue evidence="7">Gonads</tissue>
    </source>
</reference>
<dbReference type="KEGG" id="lak:106178231"/>
<dbReference type="InterPro" id="IPR008952">
    <property type="entry name" value="Tetraspanin_EC2_sf"/>
</dbReference>
<keyword evidence="6" id="KW-1185">Reference proteome</keyword>
<dbReference type="PANTHER" id="PTHR19282:SF549">
    <property type="entry name" value="TETRASPANIN"/>
    <property type="match status" value="1"/>
</dbReference>
<dbReference type="Pfam" id="PF00335">
    <property type="entry name" value="Tetraspanin"/>
    <property type="match status" value="1"/>
</dbReference>
<evidence type="ECO:0000256" key="5">
    <source>
        <dbReference type="SAM" id="Phobius"/>
    </source>
</evidence>
<feature type="transmembrane region" description="Helical" evidence="5">
    <location>
        <begin position="62"/>
        <end position="86"/>
    </location>
</feature>
<feature type="transmembrane region" description="Helical" evidence="5">
    <location>
        <begin position="16"/>
        <end position="41"/>
    </location>
</feature>
<keyword evidence="4 5" id="KW-0472">Membrane</keyword>
<protein>
    <submittedName>
        <fullName evidence="7">Photoreceptor outer segment membrane glycoprotein 2-like</fullName>
    </submittedName>
</protein>
<organism evidence="6 7">
    <name type="scientific">Lingula anatina</name>
    <name type="common">Brachiopod</name>
    <name type="synonym">Lingula unguis</name>
    <dbReference type="NCBI Taxonomy" id="7574"/>
    <lineage>
        <taxon>Eukaryota</taxon>
        <taxon>Metazoa</taxon>
        <taxon>Spiralia</taxon>
        <taxon>Lophotrochozoa</taxon>
        <taxon>Brachiopoda</taxon>
        <taxon>Linguliformea</taxon>
        <taxon>Lingulata</taxon>
        <taxon>Lingulida</taxon>
        <taxon>Linguloidea</taxon>
        <taxon>Lingulidae</taxon>
        <taxon>Lingula</taxon>
    </lineage>
</organism>
<dbReference type="InterPro" id="IPR018499">
    <property type="entry name" value="Tetraspanin/Peripherin"/>
</dbReference>
<dbReference type="GO" id="GO:0007601">
    <property type="term" value="P:visual perception"/>
    <property type="evidence" value="ECO:0007669"/>
    <property type="project" value="InterPro"/>
</dbReference>
<keyword evidence="3 5" id="KW-1133">Transmembrane helix</keyword>
<proteinExistence type="predicted"/>
<dbReference type="GO" id="GO:0005886">
    <property type="term" value="C:plasma membrane"/>
    <property type="evidence" value="ECO:0007669"/>
    <property type="project" value="TreeGrafter"/>
</dbReference>
<evidence type="ECO:0000256" key="3">
    <source>
        <dbReference type="ARBA" id="ARBA00022989"/>
    </source>
</evidence>
<evidence type="ECO:0000256" key="4">
    <source>
        <dbReference type="ARBA" id="ARBA00023136"/>
    </source>
</evidence>
<dbReference type="InterPro" id="IPR000830">
    <property type="entry name" value="Peripherin/rom-1"/>
</dbReference>
<name>A0A1S3K2C9_LINAN</name>
<evidence type="ECO:0000313" key="6">
    <source>
        <dbReference type="Proteomes" id="UP000085678"/>
    </source>
</evidence>
<accession>A0A1S3K2C9</accession>
<dbReference type="STRING" id="7574.A0A1S3K2C9"/>
<keyword evidence="2 5" id="KW-0812">Transmembrane</keyword>
<dbReference type="InParanoid" id="A0A1S3K2C9"/>
<evidence type="ECO:0000313" key="7">
    <source>
        <dbReference type="RefSeq" id="XP_013416793.1"/>
    </source>
</evidence>
<evidence type="ECO:0000256" key="2">
    <source>
        <dbReference type="ARBA" id="ARBA00022692"/>
    </source>
</evidence>